<dbReference type="PANTHER" id="PTHR45569:SF1">
    <property type="entry name" value="SENSOR PROTEIN KDPD"/>
    <property type="match status" value="1"/>
</dbReference>
<dbReference type="SMART" id="SM00388">
    <property type="entry name" value="HisKA"/>
    <property type="match status" value="1"/>
</dbReference>
<dbReference type="InterPro" id="IPR027417">
    <property type="entry name" value="P-loop_NTPase"/>
</dbReference>
<dbReference type="CDD" id="cd00075">
    <property type="entry name" value="HATPase"/>
    <property type="match status" value="1"/>
</dbReference>
<dbReference type="Pfam" id="PF02518">
    <property type="entry name" value="HATPase_c"/>
    <property type="match status" value="1"/>
</dbReference>
<dbReference type="GO" id="GO:0000155">
    <property type="term" value="F:phosphorelay sensor kinase activity"/>
    <property type="evidence" value="ECO:0007669"/>
    <property type="project" value="InterPro"/>
</dbReference>
<dbReference type="Proteomes" id="UP000445000">
    <property type="component" value="Unassembled WGS sequence"/>
</dbReference>
<dbReference type="SUPFAM" id="SSF52402">
    <property type="entry name" value="Adenine nucleotide alpha hydrolases-like"/>
    <property type="match status" value="1"/>
</dbReference>
<dbReference type="InterPro" id="IPR004358">
    <property type="entry name" value="Sig_transdc_His_kin-like_C"/>
</dbReference>
<organism evidence="16 17">
    <name type="scientific">Steroidobacter agaridevorans</name>
    <dbReference type="NCBI Taxonomy" id="2695856"/>
    <lineage>
        <taxon>Bacteria</taxon>
        <taxon>Pseudomonadati</taxon>
        <taxon>Pseudomonadota</taxon>
        <taxon>Gammaproteobacteria</taxon>
        <taxon>Steroidobacterales</taxon>
        <taxon>Steroidobacteraceae</taxon>
        <taxon>Steroidobacter</taxon>
    </lineage>
</organism>
<dbReference type="PRINTS" id="PR00344">
    <property type="entry name" value="BCTRLSENSOR"/>
</dbReference>
<keyword evidence="6 14" id="KW-0812">Transmembrane</keyword>
<dbReference type="PROSITE" id="PS50109">
    <property type="entry name" value="HIS_KIN"/>
    <property type="match status" value="1"/>
</dbReference>
<proteinExistence type="predicted"/>
<dbReference type="CDD" id="cd00082">
    <property type="entry name" value="HisKA"/>
    <property type="match status" value="1"/>
</dbReference>
<evidence type="ECO:0000256" key="3">
    <source>
        <dbReference type="ARBA" id="ARBA00012438"/>
    </source>
</evidence>
<dbReference type="InterPro" id="IPR003661">
    <property type="entry name" value="HisK_dim/P_dom"/>
</dbReference>
<reference evidence="17" key="1">
    <citation type="submission" date="2020-01" db="EMBL/GenBank/DDBJ databases">
        <title>'Steroidobacter agaridevorans' sp. nov., agar-degrading bacteria isolated from rhizosphere soils.</title>
        <authorList>
            <person name="Ikenaga M."/>
            <person name="Kataoka M."/>
            <person name="Murouchi A."/>
            <person name="Katsuragi S."/>
            <person name="Sakai M."/>
        </authorList>
    </citation>
    <scope>NUCLEOTIDE SEQUENCE [LARGE SCALE GENOMIC DNA]</scope>
    <source>
        <strain evidence="17">YU21-B</strain>
    </source>
</reference>
<evidence type="ECO:0000256" key="12">
    <source>
        <dbReference type="ARBA" id="ARBA00023136"/>
    </source>
</evidence>
<dbReference type="SUPFAM" id="SSF47384">
    <property type="entry name" value="Homodimeric domain of signal transducing histidine kinase"/>
    <property type="match status" value="1"/>
</dbReference>
<comment type="subcellular location">
    <subcellularLocation>
        <location evidence="2">Membrane</location>
        <topology evidence="2">Multi-pass membrane protein</topology>
    </subcellularLocation>
</comment>
<evidence type="ECO:0000256" key="4">
    <source>
        <dbReference type="ARBA" id="ARBA00022553"/>
    </source>
</evidence>
<dbReference type="InterPro" id="IPR029016">
    <property type="entry name" value="GAF-like_dom_sf"/>
</dbReference>
<dbReference type="Gene3D" id="3.30.565.10">
    <property type="entry name" value="Histidine kinase-like ATPase, C-terminal domain"/>
    <property type="match status" value="1"/>
</dbReference>
<dbReference type="Gene3D" id="3.40.50.620">
    <property type="entry name" value="HUPs"/>
    <property type="match status" value="1"/>
</dbReference>
<dbReference type="GO" id="GO:0042802">
    <property type="term" value="F:identical protein binding"/>
    <property type="evidence" value="ECO:0007669"/>
    <property type="project" value="UniProtKB-ARBA"/>
</dbReference>
<dbReference type="SUPFAM" id="SSF55781">
    <property type="entry name" value="GAF domain-like"/>
    <property type="match status" value="1"/>
</dbReference>
<feature type="transmembrane region" description="Helical" evidence="14">
    <location>
        <begin position="483"/>
        <end position="504"/>
    </location>
</feature>
<feature type="transmembrane region" description="Helical" evidence="14">
    <location>
        <begin position="456"/>
        <end position="477"/>
    </location>
</feature>
<evidence type="ECO:0000256" key="7">
    <source>
        <dbReference type="ARBA" id="ARBA00022741"/>
    </source>
</evidence>
<dbReference type="InterPro" id="IPR003852">
    <property type="entry name" value="Sig_transdc_His_kinase_KdpD_N"/>
</dbReference>
<keyword evidence="11" id="KW-0902">Two-component regulatory system</keyword>
<evidence type="ECO:0000256" key="9">
    <source>
        <dbReference type="ARBA" id="ARBA00022840"/>
    </source>
</evidence>
<dbReference type="Pfam" id="PF00512">
    <property type="entry name" value="HisKA"/>
    <property type="match status" value="1"/>
</dbReference>
<dbReference type="EC" id="2.7.13.3" evidence="3"/>
<dbReference type="InterPro" id="IPR038318">
    <property type="entry name" value="KdpD_sf"/>
</dbReference>
<keyword evidence="7" id="KW-0547">Nucleotide-binding</keyword>
<dbReference type="Gene3D" id="3.40.50.300">
    <property type="entry name" value="P-loop containing nucleotide triphosphate hydrolases"/>
    <property type="match status" value="1"/>
</dbReference>
<dbReference type="Pfam" id="PF02702">
    <property type="entry name" value="KdpD"/>
    <property type="match status" value="1"/>
</dbReference>
<feature type="domain" description="Histidine kinase" evidence="15">
    <location>
        <begin position="681"/>
        <end position="896"/>
    </location>
</feature>
<dbReference type="InterPro" id="IPR003018">
    <property type="entry name" value="GAF"/>
</dbReference>
<dbReference type="SUPFAM" id="SSF55874">
    <property type="entry name" value="ATPase domain of HSP90 chaperone/DNA topoisomerase II/histidine kinase"/>
    <property type="match status" value="1"/>
</dbReference>
<dbReference type="PANTHER" id="PTHR45569">
    <property type="entry name" value="SENSOR PROTEIN KDPD"/>
    <property type="match status" value="1"/>
</dbReference>
<evidence type="ECO:0000256" key="6">
    <source>
        <dbReference type="ARBA" id="ARBA00022692"/>
    </source>
</evidence>
<dbReference type="InterPro" id="IPR005467">
    <property type="entry name" value="His_kinase_dom"/>
</dbReference>
<evidence type="ECO:0000313" key="16">
    <source>
        <dbReference type="EMBL" id="GFE84725.1"/>
    </source>
</evidence>
<evidence type="ECO:0000256" key="8">
    <source>
        <dbReference type="ARBA" id="ARBA00022777"/>
    </source>
</evidence>
<dbReference type="Pfam" id="PF00582">
    <property type="entry name" value="Usp"/>
    <property type="match status" value="1"/>
</dbReference>
<dbReference type="Gene3D" id="1.10.287.130">
    <property type="match status" value="1"/>
</dbReference>
<dbReference type="Pfam" id="PF13492">
    <property type="entry name" value="GAF_3"/>
    <property type="match status" value="1"/>
</dbReference>
<keyword evidence="8 16" id="KW-0418">Kinase</keyword>
<dbReference type="InterPro" id="IPR052023">
    <property type="entry name" value="Histidine_kinase_KdpD"/>
</dbReference>
<dbReference type="FunFam" id="3.40.50.300:FF:000483">
    <property type="entry name" value="Sensor histidine kinase KdpD"/>
    <property type="match status" value="1"/>
</dbReference>
<keyword evidence="5" id="KW-0808">Transferase</keyword>
<evidence type="ECO:0000259" key="15">
    <source>
        <dbReference type="PROSITE" id="PS50109"/>
    </source>
</evidence>
<dbReference type="InterPro" id="IPR003594">
    <property type="entry name" value="HATPase_dom"/>
</dbReference>
<comment type="catalytic activity">
    <reaction evidence="1">
        <text>ATP + protein L-histidine = ADP + protein N-phospho-L-histidine.</text>
        <dbReference type="EC" id="2.7.13.3"/>
    </reaction>
</comment>
<evidence type="ECO:0000256" key="2">
    <source>
        <dbReference type="ARBA" id="ARBA00004141"/>
    </source>
</evidence>
<dbReference type="Gene3D" id="3.30.450.40">
    <property type="match status" value="1"/>
</dbReference>
<dbReference type="InterPro" id="IPR025201">
    <property type="entry name" value="KdpD_TM"/>
</dbReference>
<feature type="transmembrane region" description="Helical" evidence="14">
    <location>
        <begin position="410"/>
        <end position="427"/>
    </location>
</feature>
<dbReference type="InterPro" id="IPR014729">
    <property type="entry name" value="Rossmann-like_a/b/a_fold"/>
</dbReference>
<accession>A0A829YMZ9</accession>
<dbReference type="GO" id="GO:0005737">
    <property type="term" value="C:cytoplasm"/>
    <property type="evidence" value="ECO:0007669"/>
    <property type="project" value="UniProtKB-ARBA"/>
</dbReference>
<dbReference type="InterPro" id="IPR036890">
    <property type="entry name" value="HATPase_C_sf"/>
</dbReference>
<dbReference type="CDD" id="cd01987">
    <property type="entry name" value="USP_KdpD-like"/>
    <property type="match status" value="1"/>
</dbReference>
<comment type="caution">
    <text evidence="16">The sequence shown here is derived from an EMBL/GenBank/DDBJ whole genome shotgun (WGS) entry which is preliminary data.</text>
</comment>
<evidence type="ECO:0000256" key="13">
    <source>
        <dbReference type="ARBA" id="ARBA00057300"/>
    </source>
</evidence>
<dbReference type="InterPro" id="IPR036097">
    <property type="entry name" value="HisK_dim/P_sf"/>
</dbReference>
<name>A0A829YMZ9_9GAMM</name>
<dbReference type="InterPro" id="IPR006016">
    <property type="entry name" value="UspA"/>
</dbReference>
<evidence type="ECO:0000256" key="11">
    <source>
        <dbReference type="ARBA" id="ARBA00023012"/>
    </source>
</evidence>
<evidence type="ECO:0000256" key="14">
    <source>
        <dbReference type="SAM" id="Phobius"/>
    </source>
</evidence>
<dbReference type="EMBL" id="BLJN01000010">
    <property type="protein sequence ID" value="GFE84725.1"/>
    <property type="molecule type" value="Genomic_DNA"/>
</dbReference>
<keyword evidence="4" id="KW-0597">Phosphoprotein</keyword>
<keyword evidence="9" id="KW-0067">ATP-binding</keyword>
<dbReference type="RefSeq" id="WP_202624110.1">
    <property type="nucleotide sequence ID" value="NZ_BLJN01000010.1"/>
</dbReference>
<dbReference type="GO" id="GO:0005886">
    <property type="term" value="C:plasma membrane"/>
    <property type="evidence" value="ECO:0007669"/>
    <property type="project" value="TreeGrafter"/>
</dbReference>
<protein>
    <recommendedName>
        <fullName evidence="3">histidine kinase</fullName>
        <ecNumber evidence="3">2.7.13.3</ecNumber>
    </recommendedName>
</protein>
<evidence type="ECO:0000313" key="17">
    <source>
        <dbReference type="Proteomes" id="UP000445000"/>
    </source>
</evidence>
<dbReference type="Gene3D" id="1.20.120.620">
    <property type="entry name" value="Backbone structure of the membrane domain of e. Coli histidine kinase receptor kdpd"/>
    <property type="match status" value="1"/>
</dbReference>
<sequence length="899" mass="97904">MLKSGMRPDPDQLLAAVNAQEARAGRGKLRIFFGGSAGVGKTYSMLEAAHRVRETGADLVLGYIEPHGRAETENLRDGLEQLPTLPVRYRGLVRREFDLDAALKRRPAILLVDELAHSNLIEGEPPPRHAKRWQDIEELLQAGINVWTTVNVQHLESLNDLVAQITGVRQRETIPDRIFDEADEVELIDLPPDDLLARLQRGQIYLPDEARTAADRFFRKSNLIALRELALRRMADRVDASARATASLDRASRAWMARDRLLVAVGPDEQAEQLVRAGKRMADALDAAWSVVYVETPELLRLSQHQRNRRIDILRLAESLGAETVTLDGPTAAEALSEYAQTRNATRVIVGTPKRRGWRALLRASTTTALARAAKGFDVITIAPTDSQKRSTAQRDDAPEVAIPIHWDRYAWALATTLICTLVGFVMKSSFEPANIVMIYVLGATIAGVRFGRGPAVLTAIANVLAFDFCFVPPQFTFSVADAQYVVTFVVMLIVTLVIANLMASVRQQTRVAGARERRTSLLYAMSRELAATRGIAEMARVAVRHVAEVFQCQAVVLLPDATGKLRHPRDLPEAGSLRGADLSIAQWVIDHGRRAGLDSDTLPAAPALYLPLGSESQKLGVLAVLPQNRRRVLLPEQRRLLETFAAQIGLAVERGKLAEAAESSRVAAETESLRNTLLASISHDLRTPLAVIAGAGSTLAEHGDELDEAARRKLAQSIEAKARDMTDLVSNVLDLMRFESGQVALRREWETLDDLLGTALSRMRERLASHPVSSQLSADLPAVHVDANLIVQVFVNLLDNVVKYTPPDTPVTISAVVRDNVVAVTCDDAGPGLPPGESSRLFDKFQRGSEEGATGGAGLGLAICRAIVRAHGGDISAGARPGGGARFVFTLPVKEGSA</sequence>
<dbReference type="SUPFAM" id="SSF52540">
    <property type="entry name" value="P-loop containing nucleoside triphosphate hydrolases"/>
    <property type="match status" value="1"/>
</dbReference>
<dbReference type="SMART" id="SM00387">
    <property type="entry name" value="HATPase_c"/>
    <property type="match status" value="1"/>
</dbReference>
<dbReference type="AlphaFoldDB" id="A0A829YMZ9"/>
<keyword evidence="17" id="KW-1185">Reference proteome</keyword>
<feature type="transmembrane region" description="Helical" evidence="14">
    <location>
        <begin position="433"/>
        <end position="449"/>
    </location>
</feature>
<keyword evidence="10 14" id="KW-1133">Transmembrane helix</keyword>
<keyword evidence="12 14" id="KW-0472">Membrane</keyword>
<dbReference type="FunFam" id="3.30.565.10:FF:000042">
    <property type="entry name" value="Two-component sensor histidine kinase KdpD"/>
    <property type="match status" value="1"/>
</dbReference>
<evidence type="ECO:0000256" key="1">
    <source>
        <dbReference type="ARBA" id="ARBA00000085"/>
    </source>
</evidence>
<comment type="function">
    <text evidence="13">Member of the two-component regulatory system KdpD/KdpE involved in the regulation of the kdp operon. KdpD may function as a membrane-associated protein kinase that phosphorylates KdpE in response to environmental signals.</text>
</comment>
<evidence type="ECO:0000256" key="5">
    <source>
        <dbReference type="ARBA" id="ARBA00022679"/>
    </source>
</evidence>
<dbReference type="Pfam" id="PF13493">
    <property type="entry name" value="DUF4118"/>
    <property type="match status" value="1"/>
</dbReference>
<evidence type="ECO:0000256" key="10">
    <source>
        <dbReference type="ARBA" id="ARBA00022989"/>
    </source>
</evidence>
<dbReference type="GO" id="GO:0005524">
    <property type="term" value="F:ATP binding"/>
    <property type="evidence" value="ECO:0007669"/>
    <property type="project" value="UniProtKB-KW"/>
</dbReference>
<gene>
    <name evidence="16" type="primary">kdpD</name>
    <name evidence="16" type="ORF">GCM10011487_67250</name>
</gene>